<dbReference type="eggNOG" id="ENOG502S3BZ">
    <property type="taxonomic scope" value="Eukaryota"/>
</dbReference>
<feature type="compositionally biased region" description="Basic and acidic residues" evidence="1">
    <location>
        <begin position="403"/>
        <end position="421"/>
    </location>
</feature>
<dbReference type="OrthoDB" id="436717at2759"/>
<dbReference type="OMA" id="ISERMHG"/>
<dbReference type="GO" id="GO:1990112">
    <property type="term" value="C:RQC complex"/>
    <property type="evidence" value="ECO:0007669"/>
    <property type="project" value="TreeGrafter"/>
</dbReference>
<dbReference type="Pfam" id="PF05670">
    <property type="entry name" value="NFACT-R_1"/>
    <property type="match status" value="1"/>
</dbReference>
<dbReference type="HOGENOM" id="CLU_611752_0_0_1"/>
<dbReference type="Proteomes" id="UP000000759">
    <property type="component" value="Chromosome 6"/>
</dbReference>
<dbReference type="PANTHER" id="PTHR15239:SF6">
    <property type="entry name" value="RIBOSOME QUALITY CONTROL COMPLEX SUBUNIT NEMF"/>
    <property type="match status" value="1"/>
</dbReference>
<dbReference type="GO" id="GO:0043023">
    <property type="term" value="F:ribosomal large subunit binding"/>
    <property type="evidence" value="ECO:0007669"/>
    <property type="project" value="TreeGrafter"/>
</dbReference>
<protein>
    <recommendedName>
        <fullName evidence="2">NFACT RNA-binding domain-containing protein</fullName>
    </recommendedName>
</protein>
<evidence type="ECO:0000313" key="4">
    <source>
        <dbReference type="Proteomes" id="UP000000759"/>
    </source>
</evidence>
<feature type="region of interest" description="Disordered" evidence="1">
    <location>
        <begin position="76"/>
        <end position="97"/>
    </location>
</feature>
<reference evidence="3 4" key="1">
    <citation type="journal article" date="2008" name="Nature">
        <title>The Phaeodactylum genome reveals the evolutionary history of diatom genomes.</title>
        <authorList>
            <person name="Bowler C."/>
            <person name="Allen A.E."/>
            <person name="Badger J.H."/>
            <person name="Grimwood J."/>
            <person name="Jabbari K."/>
            <person name="Kuo A."/>
            <person name="Maheswari U."/>
            <person name="Martens C."/>
            <person name="Maumus F."/>
            <person name="Otillar R.P."/>
            <person name="Rayko E."/>
            <person name="Salamov A."/>
            <person name="Vandepoele K."/>
            <person name="Beszteri B."/>
            <person name="Gruber A."/>
            <person name="Heijde M."/>
            <person name="Katinka M."/>
            <person name="Mock T."/>
            <person name="Valentin K."/>
            <person name="Verret F."/>
            <person name="Berges J.A."/>
            <person name="Brownlee C."/>
            <person name="Cadoret J.P."/>
            <person name="Chiovitti A."/>
            <person name="Choi C.J."/>
            <person name="Coesel S."/>
            <person name="De Martino A."/>
            <person name="Detter J.C."/>
            <person name="Durkin C."/>
            <person name="Falciatore A."/>
            <person name="Fournet J."/>
            <person name="Haruta M."/>
            <person name="Huysman M.J."/>
            <person name="Jenkins B.D."/>
            <person name="Jiroutova K."/>
            <person name="Jorgensen R.E."/>
            <person name="Joubert Y."/>
            <person name="Kaplan A."/>
            <person name="Kroger N."/>
            <person name="Kroth P.G."/>
            <person name="La Roche J."/>
            <person name="Lindquist E."/>
            <person name="Lommer M."/>
            <person name="Martin-Jezequel V."/>
            <person name="Lopez P.J."/>
            <person name="Lucas S."/>
            <person name="Mangogna M."/>
            <person name="McGinnis K."/>
            <person name="Medlin L.K."/>
            <person name="Montsant A."/>
            <person name="Oudot-Le Secq M.P."/>
            <person name="Napoli C."/>
            <person name="Obornik M."/>
            <person name="Parker M.S."/>
            <person name="Petit J.L."/>
            <person name="Porcel B.M."/>
            <person name="Poulsen N."/>
            <person name="Robison M."/>
            <person name="Rychlewski L."/>
            <person name="Rynearson T.A."/>
            <person name="Schmutz J."/>
            <person name="Shapiro H."/>
            <person name="Siaut M."/>
            <person name="Stanley M."/>
            <person name="Sussman M.R."/>
            <person name="Taylor A.R."/>
            <person name="Vardi A."/>
            <person name="von Dassow P."/>
            <person name="Vyverman W."/>
            <person name="Willis A."/>
            <person name="Wyrwicz L.S."/>
            <person name="Rokhsar D.S."/>
            <person name="Weissenbach J."/>
            <person name="Armbrust E.V."/>
            <person name="Green B.R."/>
            <person name="Van de Peer Y."/>
            <person name="Grigoriev I.V."/>
        </authorList>
    </citation>
    <scope>NUCLEOTIDE SEQUENCE [LARGE SCALE GENOMIC DNA]</scope>
    <source>
        <strain evidence="3 4">CCAP 1055/1</strain>
    </source>
</reference>
<keyword evidence="4" id="KW-1185">Reference proteome</keyword>
<name>B7FWU4_PHATC</name>
<feature type="region of interest" description="Disordered" evidence="1">
    <location>
        <begin position="256"/>
        <end position="284"/>
    </location>
</feature>
<sequence>MSIWKGAAGLTLSCLLISTYGFTIPLPKAGLHWTMLRTDLNVPRGKTISERMHGRKSSIDGFHSLFSSKKLEDWESVDQRHETSQSEDSPKTEGQNSAFDEYNTWCRCIDETVASLVKKQNALEKELEKANDVEQTVIRAQLLTANLFKFKGGVTCAAVQDWHNNGTKLELILNPRYKTAALEADALFKRARKLKRGSAVISDLLDETHNALTFLSEIRTDFGTIEHGDSSKIDVDMLKLFQDRLLQSSRRTGFKAPMEDSSTVSTAGTMNRARKAAVGTPASNLRKLTSPAGCTIVVGRNRRGNEYLTFSMARGNDIWLHSRGCPGAHVLIQQRRGSAQVTEECLQLAADLAVFYSDARREQRADVMAAEPKHILKPRGSPLGTVKVREEWKVLAGFPDNVPRELKEAREESGQLEEYRAANKAKHRKRNKEATKQQKAKERSKTTN</sequence>
<dbReference type="GO" id="GO:0000049">
    <property type="term" value="F:tRNA binding"/>
    <property type="evidence" value="ECO:0007669"/>
    <property type="project" value="TreeGrafter"/>
</dbReference>
<dbReference type="KEGG" id="pti:PHATRDRAFT_45207"/>
<dbReference type="PaxDb" id="2850-Phatr45207"/>
<dbReference type="InterPro" id="IPR051608">
    <property type="entry name" value="RQC_Subunit_NEMF"/>
</dbReference>
<accession>B7FWU4</accession>
<reference evidence="4" key="2">
    <citation type="submission" date="2008-08" db="EMBL/GenBank/DDBJ databases">
        <authorList>
            <consortium name="Diatom Consortium"/>
            <person name="Grigoriev I."/>
            <person name="Grimwood J."/>
            <person name="Kuo A."/>
            <person name="Otillar R.P."/>
            <person name="Salamov A."/>
            <person name="Detter J.C."/>
            <person name="Lindquist E."/>
            <person name="Shapiro H."/>
            <person name="Lucas S."/>
            <person name="Glavina del Rio T."/>
            <person name="Pitluck S."/>
            <person name="Rokhsar D."/>
            <person name="Bowler C."/>
        </authorList>
    </citation>
    <scope>GENOME REANNOTATION</scope>
    <source>
        <strain evidence="4">CCAP 1055/1</strain>
    </source>
</reference>
<feature type="compositionally biased region" description="Basic and acidic residues" evidence="1">
    <location>
        <begin position="432"/>
        <end position="448"/>
    </location>
</feature>
<dbReference type="EMBL" id="CM000609">
    <property type="protein sequence ID" value="EEC49046.1"/>
    <property type="molecule type" value="Genomic_DNA"/>
</dbReference>
<evidence type="ECO:0000259" key="2">
    <source>
        <dbReference type="Pfam" id="PF05670"/>
    </source>
</evidence>
<feature type="region of interest" description="Disordered" evidence="1">
    <location>
        <begin position="403"/>
        <end position="448"/>
    </location>
</feature>
<feature type="compositionally biased region" description="Polar residues" evidence="1">
    <location>
        <begin position="260"/>
        <end position="269"/>
    </location>
</feature>
<dbReference type="RefSeq" id="XP_002179223.1">
    <property type="nucleotide sequence ID" value="XM_002179187.1"/>
</dbReference>
<organism evidence="3 4">
    <name type="scientific">Phaeodactylum tricornutum (strain CCAP 1055/1)</name>
    <dbReference type="NCBI Taxonomy" id="556484"/>
    <lineage>
        <taxon>Eukaryota</taxon>
        <taxon>Sar</taxon>
        <taxon>Stramenopiles</taxon>
        <taxon>Ochrophyta</taxon>
        <taxon>Bacillariophyta</taxon>
        <taxon>Bacillariophyceae</taxon>
        <taxon>Bacillariophycidae</taxon>
        <taxon>Naviculales</taxon>
        <taxon>Phaeodactylaceae</taxon>
        <taxon>Phaeodactylum</taxon>
    </lineage>
</organism>
<dbReference type="Pfam" id="PF05833">
    <property type="entry name" value="NFACT_N"/>
    <property type="match status" value="1"/>
</dbReference>
<dbReference type="InterPro" id="IPR008532">
    <property type="entry name" value="NFACT_RNA-bd"/>
</dbReference>
<dbReference type="GO" id="GO:0072344">
    <property type="term" value="P:rescue of stalled ribosome"/>
    <property type="evidence" value="ECO:0007669"/>
    <property type="project" value="TreeGrafter"/>
</dbReference>
<evidence type="ECO:0000256" key="1">
    <source>
        <dbReference type="SAM" id="MobiDB-lite"/>
    </source>
</evidence>
<evidence type="ECO:0000313" key="3">
    <source>
        <dbReference type="EMBL" id="EEC49046.1"/>
    </source>
</evidence>
<dbReference type="PANTHER" id="PTHR15239">
    <property type="entry name" value="NUCLEAR EXPORT MEDIATOR FACTOR NEMF"/>
    <property type="match status" value="1"/>
</dbReference>
<dbReference type="GeneID" id="7200236"/>
<proteinExistence type="predicted"/>
<dbReference type="AlphaFoldDB" id="B7FWU4"/>
<feature type="compositionally biased region" description="Basic and acidic residues" evidence="1">
    <location>
        <begin position="76"/>
        <end position="91"/>
    </location>
</feature>
<dbReference type="InParanoid" id="B7FWU4"/>
<gene>
    <name evidence="3" type="ORF">PHATRDRAFT_45207</name>
</gene>
<dbReference type="STRING" id="556484.B7FWU4"/>
<feature type="domain" description="NFACT RNA-binding" evidence="2">
    <location>
        <begin position="290"/>
        <end position="378"/>
    </location>
</feature>